<evidence type="ECO:0000313" key="2">
    <source>
        <dbReference type="Proteomes" id="UP000307087"/>
    </source>
</evidence>
<dbReference type="Proteomes" id="UP000307087">
    <property type="component" value="Unassembled WGS sequence"/>
</dbReference>
<sequence length="195" mass="21040">MSISRSISAPTGFVRLAVALALATGLTFVIGSGSPASAATECTVTKATVTQTSARLTEIRERRAKVIKRLGVDQRRVARLERSIRSHRTPAKVRALRAAKAEVRVERGRLTTLNERAVPARKKVLAARVAHQLCMSESPSEIELFDLLDTLGLTPLLEMLGLPQLLVELGVVDLLEMLGLADILEDLGLGSLIGR</sequence>
<gene>
    <name evidence="1" type="ORF">E9934_03795</name>
</gene>
<comment type="caution">
    <text evidence="1">The sequence shown here is derived from an EMBL/GenBank/DDBJ whole genome shotgun (WGS) entry which is preliminary data.</text>
</comment>
<dbReference type="RefSeq" id="WP_136561547.1">
    <property type="nucleotide sequence ID" value="NZ_BAABLS010000001.1"/>
</dbReference>
<reference evidence="1 2" key="1">
    <citation type="journal article" date="2009" name="Int. J. Syst. Evol. Microbiol.">
        <title>Nocardioides caeni sp. nov., isolated from wastewater.</title>
        <authorList>
            <person name="Yoon J.H."/>
            <person name="Kang S.J."/>
            <person name="Park S."/>
            <person name="Kim W."/>
            <person name="Oh T.K."/>
        </authorList>
    </citation>
    <scope>NUCLEOTIDE SEQUENCE [LARGE SCALE GENOMIC DNA]</scope>
    <source>
        <strain evidence="1 2">DSM 23134</strain>
    </source>
</reference>
<accession>A0A4S8NLY3</accession>
<dbReference type="AlphaFoldDB" id="A0A4S8NLY3"/>
<name>A0A4S8NLY3_9ACTN</name>
<dbReference type="OrthoDB" id="9975431at2"/>
<proteinExistence type="predicted"/>
<protein>
    <submittedName>
        <fullName evidence="1">Uncharacterized protein</fullName>
    </submittedName>
</protein>
<dbReference type="EMBL" id="STGW01000002">
    <property type="protein sequence ID" value="THV17615.1"/>
    <property type="molecule type" value="Genomic_DNA"/>
</dbReference>
<keyword evidence="2" id="KW-1185">Reference proteome</keyword>
<evidence type="ECO:0000313" key="1">
    <source>
        <dbReference type="EMBL" id="THV17615.1"/>
    </source>
</evidence>
<organism evidence="1 2">
    <name type="scientific">Nocardioides caeni</name>
    <dbReference type="NCBI Taxonomy" id="574700"/>
    <lineage>
        <taxon>Bacteria</taxon>
        <taxon>Bacillati</taxon>
        <taxon>Actinomycetota</taxon>
        <taxon>Actinomycetes</taxon>
        <taxon>Propionibacteriales</taxon>
        <taxon>Nocardioidaceae</taxon>
        <taxon>Nocardioides</taxon>
    </lineage>
</organism>